<dbReference type="KEGG" id="abut:Ami103574_01730"/>
<organism evidence="2 3">
    <name type="scientific">Aminipila butyrica</name>
    <dbReference type="NCBI Taxonomy" id="433296"/>
    <lineage>
        <taxon>Bacteria</taxon>
        <taxon>Bacillati</taxon>
        <taxon>Bacillota</taxon>
        <taxon>Clostridia</taxon>
        <taxon>Peptostreptococcales</taxon>
        <taxon>Anaerovoracaceae</taxon>
        <taxon>Aminipila</taxon>
    </lineage>
</organism>
<sequence>MSKNTYLKRPLKDERDKQIDTHAKSYALEFMIAASQVLTVICFVKGNSAWKGSLALLFIGIATIFFYKADKYSERTYGKIGFVVGFMGAALLVWFGISG</sequence>
<proteinExistence type="predicted"/>
<feature type="transmembrane region" description="Helical" evidence="1">
    <location>
        <begin position="52"/>
        <end position="68"/>
    </location>
</feature>
<keyword evidence="3" id="KW-1185">Reference proteome</keyword>
<evidence type="ECO:0000313" key="2">
    <source>
        <dbReference type="EMBL" id="QIB68107.1"/>
    </source>
</evidence>
<gene>
    <name evidence="2" type="ORF">Ami103574_01730</name>
</gene>
<name>A0A858BRE2_9FIRM</name>
<evidence type="ECO:0000256" key="1">
    <source>
        <dbReference type="SAM" id="Phobius"/>
    </source>
</evidence>
<dbReference type="EMBL" id="CP048649">
    <property type="protein sequence ID" value="QIB68107.1"/>
    <property type="molecule type" value="Genomic_DNA"/>
</dbReference>
<keyword evidence="1" id="KW-1133">Transmembrane helix</keyword>
<dbReference type="RefSeq" id="WP_163065027.1">
    <property type="nucleotide sequence ID" value="NZ_CP048649.1"/>
</dbReference>
<keyword evidence="1" id="KW-0812">Transmembrane</keyword>
<protein>
    <submittedName>
        <fullName evidence="2">Uncharacterized protein</fullName>
    </submittedName>
</protein>
<feature type="transmembrane region" description="Helical" evidence="1">
    <location>
        <begin position="80"/>
        <end position="97"/>
    </location>
</feature>
<dbReference type="Proteomes" id="UP000466848">
    <property type="component" value="Chromosome"/>
</dbReference>
<accession>A0A858BRE2</accession>
<dbReference type="AlphaFoldDB" id="A0A858BRE2"/>
<evidence type="ECO:0000313" key="3">
    <source>
        <dbReference type="Proteomes" id="UP000466848"/>
    </source>
</evidence>
<feature type="transmembrane region" description="Helical" evidence="1">
    <location>
        <begin position="26"/>
        <end position="46"/>
    </location>
</feature>
<keyword evidence="1" id="KW-0472">Membrane</keyword>
<reference evidence="2 3" key="1">
    <citation type="submission" date="2020-02" db="EMBL/GenBank/DDBJ databases">
        <authorList>
            <person name="Kim Y.B."/>
            <person name="Roh S.W."/>
        </authorList>
    </citation>
    <scope>NUCLEOTIDE SEQUENCE [LARGE SCALE GENOMIC DNA]</scope>
    <source>
        <strain evidence="2 3">DSM 103574</strain>
    </source>
</reference>